<dbReference type="Proteomes" id="UP000053263">
    <property type="component" value="Unassembled WGS sequence"/>
</dbReference>
<proteinExistence type="predicted"/>
<name>A0A0C9SK43_PLICR</name>
<dbReference type="EMBL" id="KN832584">
    <property type="protein sequence ID" value="KII83086.1"/>
    <property type="molecule type" value="Genomic_DNA"/>
</dbReference>
<organism evidence="2 3">
    <name type="scientific">Plicaturopsis crispa FD-325 SS-3</name>
    <dbReference type="NCBI Taxonomy" id="944288"/>
    <lineage>
        <taxon>Eukaryota</taxon>
        <taxon>Fungi</taxon>
        <taxon>Dikarya</taxon>
        <taxon>Basidiomycota</taxon>
        <taxon>Agaricomycotina</taxon>
        <taxon>Agaricomycetes</taxon>
        <taxon>Agaricomycetidae</taxon>
        <taxon>Amylocorticiales</taxon>
        <taxon>Amylocorticiaceae</taxon>
        <taxon>Plicatura</taxon>
        <taxon>Plicaturopsis crispa</taxon>
    </lineage>
</organism>
<feature type="domain" description="Tf2-1-like SH3-like" evidence="1">
    <location>
        <begin position="4"/>
        <end position="55"/>
    </location>
</feature>
<dbReference type="SUPFAM" id="SSF54160">
    <property type="entry name" value="Chromo domain-like"/>
    <property type="match status" value="1"/>
</dbReference>
<dbReference type="InterPro" id="IPR056924">
    <property type="entry name" value="SH3_Tf2-1"/>
</dbReference>
<evidence type="ECO:0000313" key="3">
    <source>
        <dbReference type="Proteomes" id="UP000053263"/>
    </source>
</evidence>
<sequence length="122" mass="14373">MPKGRAHKLMPKYIGPYPVTESDPSTSTYTLELPEELVQRRIHPKFYISRLRPYVANDDTRFPGREANTFYDFGNDKNTKWQVSEISAHRWVGARVEFQVQWNLGDTTWESYTTCKELQKLD</sequence>
<evidence type="ECO:0000313" key="2">
    <source>
        <dbReference type="EMBL" id="KII83086.1"/>
    </source>
</evidence>
<feature type="non-terminal residue" evidence="2">
    <location>
        <position position="122"/>
    </location>
</feature>
<protein>
    <recommendedName>
        <fullName evidence="1">Tf2-1-like SH3-like domain-containing protein</fullName>
    </recommendedName>
</protein>
<dbReference type="Pfam" id="PF24626">
    <property type="entry name" value="SH3_Tf2-1"/>
    <property type="match status" value="1"/>
</dbReference>
<keyword evidence="3" id="KW-1185">Reference proteome</keyword>
<dbReference type="InterPro" id="IPR016197">
    <property type="entry name" value="Chromo-like_dom_sf"/>
</dbReference>
<reference evidence="2 3" key="1">
    <citation type="submission" date="2014-06" db="EMBL/GenBank/DDBJ databases">
        <title>Evolutionary Origins and Diversification of the Mycorrhizal Mutualists.</title>
        <authorList>
            <consortium name="DOE Joint Genome Institute"/>
            <consortium name="Mycorrhizal Genomics Consortium"/>
            <person name="Kohler A."/>
            <person name="Kuo A."/>
            <person name="Nagy L.G."/>
            <person name="Floudas D."/>
            <person name="Copeland A."/>
            <person name="Barry K.W."/>
            <person name="Cichocki N."/>
            <person name="Veneault-Fourrey C."/>
            <person name="LaButti K."/>
            <person name="Lindquist E.A."/>
            <person name="Lipzen A."/>
            <person name="Lundell T."/>
            <person name="Morin E."/>
            <person name="Murat C."/>
            <person name="Riley R."/>
            <person name="Ohm R."/>
            <person name="Sun H."/>
            <person name="Tunlid A."/>
            <person name="Henrissat B."/>
            <person name="Grigoriev I.V."/>
            <person name="Hibbett D.S."/>
            <person name="Martin F."/>
        </authorList>
    </citation>
    <scope>NUCLEOTIDE SEQUENCE [LARGE SCALE GENOMIC DNA]</scope>
    <source>
        <strain evidence="2 3">FD-325 SS-3</strain>
    </source>
</reference>
<dbReference type="AlphaFoldDB" id="A0A0C9SK43"/>
<dbReference type="OrthoDB" id="3158924at2759"/>
<dbReference type="HOGENOM" id="CLU_132807_0_0_1"/>
<accession>A0A0C9SK43</accession>
<evidence type="ECO:0000259" key="1">
    <source>
        <dbReference type="Pfam" id="PF24626"/>
    </source>
</evidence>
<gene>
    <name evidence="2" type="ORF">PLICRDRAFT_58953</name>
</gene>